<feature type="repeat" description="WD" evidence="3">
    <location>
        <begin position="744"/>
        <end position="785"/>
    </location>
</feature>
<keyword evidence="2" id="KW-0677">Repeat</keyword>
<feature type="repeat" description="WD" evidence="3">
    <location>
        <begin position="1065"/>
        <end position="1106"/>
    </location>
</feature>
<dbReference type="Pfam" id="PF25173">
    <property type="entry name" value="Beta-prop_WDR3_1st"/>
    <property type="match status" value="1"/>
</dbReference>
<feature type="repeat" description="WD" evidence="3">
    <location>
        <begin position="982"/>
        <end position="1023"/>
    </location>
</feature>
<evidence type="ECO:0000256" key="2">
    <source>
        <dbReference type="ARBA" id="ARBA00022737"/>
    </source>
</evidence>
<dbReference type="InterPro" id="IPR019775">
    <property type="entry name" value="WD40_repeat_CS"/>
</dbReference>
<dbReference type="InterPro" id="IPR036322">
    <property type="entry name" value="WD40_repeat_dom_sf"/>
</dbReference>
<dbReference type="InterPro" id="IPR001680">
    <property type="entry name" value="WD40_rpt"/>
</dbReference>
<dbReference type="Gene3D" id="1.10.10.10">
    <property type="entry name" value="Winged helix-like DNA-binding domain superfamily/Winged helix DNA-binding domain"/>
    <property type="match status" value="1"/>
</dbReference>
<dbReference type="PANTHER" id="PTHR19879">
    <property type="entry name" value="TRANSCRIPTION INITIATION FACTOR TFIID"/>
    <property type="match status" value="1"/>
</dbReference>
<reference evidence="6" key="1">
    <citation type="journal article" date="2019" name="Int. J. Syst. Evol. Microbiol.">
        <title>The Global Catalogue of Microorganisms (GCM) 10K type strain sequencing project: providing services to taxonomists for standard genome sequencing and annotation.</title>
        <authorList>
            <consortium name="The Broad Institute Genomics Platform"/>
            <consortium name="The Broad Institute Genome Sequencing Center for Infectious Disease"/>
            <person name="Wu L."/>
            <person name="Ma J."/>
        </authorList>
    </citation>
    <scope>NUCLEOTIDE SEQUENCE [LARGE SCALE GENOMIC DNA]</scope>
    <source>
        <strain evidence="6">JCM 18409</strain>
    </source>
</reference>
<dbReference type="PRINTS" id="PR00364">
    <property type="entry name" value="DISEASERSIST"/>
</dbReference>
<evidence type="ECO:0000313" key="5">
    <source>
        <dbReference type="EMBL" id="GAA5022931.1"/>
    </source>
</evidence>
<dbReference type="Proteomes" id="UP001501759">
    <property type="component" value="Unassembled WGS sequence"/>
</dbReference>
<comment type="caution">
    <text evidence="5">The sequence shown here is derived from an EMBL/GenBank/DDBJ whole genome shotgun (WGS) entry which is preliminary data.</text>
</comment>
<keyword evidence="6" id="KW-1185">Reference proteome</keyword>
<feature type="repeat" description="WD" evidence="3">
    <location>
        <begin position="786"/>
        <end position="827"/>
    </location>
</feature>
<dbReference type="Pfam" id="PF00400">
    <property type="entry name" value="WD40"/>
    <property type="match status" value="8"/>
</dbReference>
<accession>A0ABP9J798</accession>
<organism evidence="5 6">
    <name type="scientific">Streptomyces siamensis</name>
    <dbReference type="NCBI Taxonomy" id="1274986"/>
    <lineage>
        <taxon>Bacteria</taxon>
        <taxon>Bacillati</taxon>
        <taxon>Actinomycetota</taxon>
        <taxon>Actinomycetes</taxon>
        <taxon>Kitasatosporales</taxon>
        <taxon>Streptomycetaceae</taxon>
        <taxon>Streptomyces</taxon>
    </lineage>
</organism>
<dbReference type="SMART" id="SM00320">
    <property type="entry name" value="WD40"/>
    <property type="match status" value="14"/>
</dbReference>
<dbReference type="InterPro" id="IPR018391">
    <property type="entry name" value="PQQ_b-propeller_rpt"/>
</dbReference>
<dbReference type="PROSITE" id="PS50294">
    <property type="entry name" value="WD_REPEATS_REGION"/>
    <property type="match status" value="11"/>
</dbReference>
<dbReference type="Pfam" id="PF00931">
    <property type="entry name" value="NB-ARC"/>
    <property type="match status" value="1"/>
</dbReference>
<feature type="repeat" description="WD" evidence="3">
    <location>
        <begin position="870"/>
        <end position="911"/>
    </location>
</feature>
<feature type="repeat" description="WD" evidence="3">
    <location>
        <begin position="828"/>
        <end position="860"/>
    </location>
</feature>
<dbReference type="SUPFAM" id="SSF50978">
    <property type="entry name" value="WD40 repeat-like"/>
    <property type="match status" value="3"/>
</dbReference>
<protein>
    <recommendedName>
        <fullName evidence="4">NB-ARC domain-containing protein</fullName>
    </recommendedName>
</protein>
<feature type="repeat" description="WD" evidence="3">
    <location>
        <begin position="660"/>
        <end position="701"/>
    </location>
</feature>
<dbReference type="SMART" id="SM00564">
    <property type="entry name" value="PQQ"/>
    <property type="match status" value="8"/>
</dbReference>
<proteinExistence type="predicted"/>
<evidence type="ECO:0000313" key="6">
    <source>
        <dbReference type="Proteomes" id="UP001501759"/>
    </source>
</evidence>
<feature type="repeat" description="WD" evidence="3">
    <location>
        <begin position="1023"/>
        <end position="1064"/>
    </location>
</feature>
<dbReference type="InterPro" id="IPR020472">
    <property type="entry name" value="WD40_PAC1"/>
</dbReference>
<evidence type="ECO:0000256" key="1">
    <source>
        <dbReference type="ARBA" id="ARBA00022574"/>
    </source>
</evidence>
<feature type="domain" description="NB-ARC" evidence="4">
    <location>
        <begin position="109"/>
        <end position="247"/>
    </location>
</feature>
<dbReference type="PANTHER" id="PTHR19879:SF9">
    <property type="entry name" value="TRANSCRIPTION INITIATION FACTOR TFIID SUBUNIT 5"/>
    <property type="match status" value="1"/>
</dbReference>
<feature type="repeat" description="WD" evidence="3">
    <location>
        <begin position="953"/>
        <end position="981"/>
    </location>
</feature>
<gene>
    <name evidence="5" type="ORF">GCM10023335_55250</name>
</gene>
<dbReference type="SUPFAM" id="SSF52540">
    <property type="entry name" value="P-loop containing nucleoside triphosphate hydrolases"/>
    <property type="match status" value="1"/>
</dbReference>
<dbReference type="PRINTS" id="PR00320">
    <property type="entry name" value="GPROTEINBRPT"/>
</dbReference>
<dbReference type="Gene3D" id="3.40.50.300">
    <property type="entry name" value="P-loop containing nucleotide triphosphate hydrolases"/>
    <property type="match status" value="1"/>
</dbReference>
<feature type="repeat" description="WD" evidence="3">
    <location>
        <begin position="1107"/>
        <end position="1139"/>
    </location>
</feature>
<dbReference type="InterPro" id="IPR002182">
    <property type="entry name" value="NB-ARC"/>
</dbReference>
<keyword evidence="1 3" id="KW-0853">WD repeat</keyword>
<dbReference type="PROSITE" id="PS00678">
    <property type="entry name" value="WD_REPEATS_1"/>
    <property type="match status" value="4"/>
</dbReference>
<feature type="repeat" description="WD" evidence="3">
    <location>
        <begin position="702"/>
        <end position="743"/>
    </location>
</feature>
<name>A0ABP9J798_9ACTN</name>
<feature type="repeat" description="WD" evidence="3">
    <location>
        <begin position="577"/>
        <end position="618"/>
    </location>
</feature>
<evidence type="ECO:0000256" key="3">
    <source>
        <dbReference type="PROSITE-ProRule" id="PRU00221"/>
    </source>
</evidence>
<dbReference type="PROSITE" id="PS50082">
    <property type="entry name" value="WD_REPEATS_2"/>
    <property type="match status" value="13"/>
</dbReference>
<dbReference type="EMBL" id="BAABKB010000023">
    <property type="protein sequence ID" value="GAA5022931.1"/>
    <property type="molecule type" value="Genomic_DNA"/>
</dbReference>
<dbReference type="CDD" id="cd00200">
    <property type="entry name" value="WD40"/>
    <property type="match status" value="2"/>
</dbReference>
<dbReference type="InterPro" id="IPR036388">
    <property type="entry name" value="WH-like_DNA-bd_sf"/>
</dbReference>
<evidence type="ECO:0000259" key="4">
    <source>
        <dbReference type="Pfam" id="PF00931"/>
    </source>
</evidence>
<dbReference type="InterPro" id="IPR015943">
    <property type="entry name" value="WD40/YVTN_repeat-like_dom_sf"/>
</dbReference>
<dbReference type="InterPro" id="IPR027417">
    <property type="entry name" value="P-loop_NTPase"/>
</dbReference>
<feature type="repeat" description="WD" evidence="3">
    <location>
        <begin position="619"/>
        <end position="659"/>
    </location>
</feature>
<dbReference type="Gene3D" id="2.130.10.10">
    <property type="entry name" value="YVTN repeat-like/Quinoprotein amine dehydrogenase"/>
    <property type="match status" value="6"/>
</dbReference>
<sequence>MGMRGRWGVRTAIAVCVAAGVWLVVTALRDGWGEADPVASVLGSVAGLAALAVSLGGAPAEPAAALRQPPAPDVPPWWVDRNEADAVIKAVRRRARRRRSGAPVAITAGLHGAGGFGKTTLARYVAAQRSVQRRFPGGVHLITIGRDVRGRAAIAAKVAEETRLITGDTTETGSDPERAGAHLGALLTYRPRTLLIIDDVWEPEQLTPFMRGAEQSCVRLVTTRRPHVLPDTTIRIEVDRMTREQARRLLTHGLPTLPEPEVVEQLVKATGQWALLLGIANKFIADQAGTGADATAAAGTLLQRLRTAGPAFQDTDDTTLDLNDPAHRNTAVRASIRAATTLLQPEHAEKRFSELGIFAEDESIPIPLVTTLWQATSGLDETAVRSLCKQMADLSLLSIDTTVPDGAVILHDVVRDYLRRELGEEGCQSANRALLDAVAASLPMPEDGQVPWWQVQHGYLLDHLIEHLLDAGLALQAHRLAEGFWWVRTRLHQRGPTAPWRDLDRIGAHAGGLARQLTQAAHLLTPTEPPDALDAILRSRITNTPHWPANPFPPGTPGLLNHWPPPDLPDPGLVRTLTSHTDAVYAVAFSPDGTRLAAASSDETVRIWDLASGETLHTLTGHNTWVNAVAFSPDGRLVTGSSDKTVRIWDPATGETLHTFTGHSGRVTTVAFSPDGTRLATASSDETARIWDPGSGETLHTLTGHNSAVTAVAFSPDGTRLATASSDTTARIWDPATGETLHTFTGHSGRVTTVAFSPDGTRLATGSGDETVRIWNLADGETLQTLTGHNSVVTAVAFSPDGTGLATGSGDETVRIWDPSTGETLGTFTGHSAWVYAVAFSPDGTRLATASSDTTVRIWDPAGDGTTRTLTGRNSAATAVAFGPDGRLFTGSDDHQSLQIWDPATGEMLRTLTGRRGRVLALAFIPEGTSLAIGRPVGPRTDDPHSAPPVVANPDGPFPVTGDSDGTARIWDLTSGDIIRVLTGHHGAVRTVACSANAAWLATGCEDETVRIWNLATHEVSTLTSHNGTVTAVTFTSDGTRLATASGDKTVRIWDPATGEMLGTLTGHSDTATAVAFSPDGTRLATASGDKTVRIWNLATGETLRTLTGHNSRVSTVAFSPDGTHLATGSCDRTVRIWDPASGVPTTMMRTDSSVSCCVYSPDGRLVFAGTTAGLCAYAISPQTQ</sequence>